<sequence>MPSLLSIPQELRDNIIELVLSSARLAPPTISSAETTRCTPATSGESGSPDSGFMSWPYGPSHVWLEKSVYRSNSYPLSLTNHQLADETAAALRRLSLLSLRYELDVMIANERDLLPTWLSVPVLATKLDVVNVTFRAMGLEDEHKRSAWKSGCTGPPVIMWCFYYLLEHVLKRGPVGQTSSSRDREVSIKVLDLDFVGNNDYPTGEGTRDELRDPYSNYFKYAHSAGPHETKKTKSLRPEWLADYLDADIWNLLSMGSSTADYGKILHERIVTIRFRVNGKIKGSLDIAHILHGLNPETPNHTFGRLPHNERLPALWKWKEETTRKRMELGFPGVDDDEEEKE</sequence>
<organism evidence="2 3">
    <name type="scientific">Lophium mytilinum</name>
    <dbReference type="NCBI Taxonomy" id="390894"/>
    <lineage>
        <taxon>Eukaryota</taxon>
        <taxon>Fungi</taxon>
        <taxon>Dikarya</taxon>
        <taxon>Ascomycota</taxon>
        <taxon>Pezizomycotina</taxon>
        <taxon>Dothideomycetes</taxon>
        <taxon>Pleosporomycetidae</taxon>
        <taxon>Mytilinidiales</taxon>
        <taxon>Mytilinidiaceae</taxon>
        <taxon>Lophium</taxon>
    </lineage>
</organism>
<keyword evidence="3" id="KW-1185">Reference proteome</keyword>
<reference evidence="2" key="1">
    <citation type="journal article" date="2020" name="Stud. Mycol.">
        <title>101 Dothideomycetes genomes: a test case for predicting lifestyles and emergence of pathogens.</title>
        <authorList>
            <person name="Haridas S."/>
            <person name="Albert R."/>
            <person name="Binder M."/>
            <person name="Bloem J."/>
            <person name="Labutti K."/>
            <person name="Salamov A."/>
            <person name="Andreopoulos B."/>
            <person name="Baker S."/>
            <person name="Barry K."/>
            <person name="Bills G."/>
            <person name="Bluhm B."/>
            <person name="Cannon C."/>
            <person name="Castanera R."/>
            <person name="Culley D."/>
            <person name="Daum C."/>
            <person name="Ezra D."/>
            <person name="Gonzalez J."/>
            <person name="Henrissat B."/>
            <person name="Kuo A."/>
            <person name="Liang C."/>
            <person name="Lipzen A."/>
            <person name="Lutzoni F."/>
            <person name="Magnuson J."/>
            <person name="Mondo S."/>
            <person name="Nolan M."/>
            <person name="Ohm R."/>
            <person name="Pangilinan J."/>
            <person name="Park H.-J."/>
            <person name="Ramirez L."/>
            <person name="Alfaro M."/>
            <person name="Sun H."/>
            <person name="Tritt A."/>
            <person name="Yoshinaga Y."/>
            <person name="Zwiers L.-H."/>
            <person name="Turgeon B."/>
            <person name="Goodwin S."/>
            <person name="Spatafora J."/>
            <person name="Crous P."/>
            <person name="Grigoriev I."/>
        </authorList>
    </citation>
    <scope>NUCLEOTIDE SEQUENCE</scope>
    <source>
        <strain evidence="2">CBS 269.34</strain>
    </source>
</reference>
<dbReference type="Proteomes" id="UP000799750">
    <property type="component" value="Unassembled WGS sequence"/>
</dbReference>
<feature type="compositionally biased region" description="Polar residues" evidence="1">
    <location>
        <begin position="31"/>
        <end position="49"/>
    </location>
</feature>
<evidence type="ECO:0008006" key="4">
    <source>
        <dbReference type="Google" id="ProtNLM"/>
    </source>
</evidence>
<dbReference type="EMBL" id="MU004185">
    <property type="protein sequence ID" value="KAF2498236.1"/>
    <property type="molecule type" value="Genomic_DNA"/>
</dbReference>
<protein>
    <recommendedName>
        <fullName evidence="4">F-box domain-containing protein</fullName>
    </recommendedName>
</protein>
<evidence type="ECO:0000313" key="3">
    <source>
        <dbReference type="Proteomes" id="UP000799750"/>
    </source>
</evidence>
<evidence type="ECO:0000313" key="2">
    <source>
        <dbReference type="EMBL" id="KAF2498236.1"/>
    </source>
</evidence>
<dbReference type="OrthoDB" id="2823490at2759"/>
<evidence type="ECO:0000256" key="1">
    <source>
        <dbReference type="SAM" id="MobiDB-lite"/>
    </source>
</evidence>
<feature type="region of interest" description="Disordered" evidence="1">
    <location>
        <begin position="31"/>
        <end position="52"/>
    </location>
</feature>
<dbReference type="AlphaFoldDB" id="A0A6A6R158"/>
<proteinExistence type="predicted"/>
<name>A0A6A6R158_9PEZI</name>
<accession>A0A6A6R158</accession>
<gene>
    <name evidence="2" type="ORF">BU16DRAFT_615311</name>
</gene>